<protein>
    <submittedName>
        <fullName evidence="1">Uncharacterized protein</fullName>
    </submittedName>
</protein>
<dbReference type="EMBL" id="CACVKT020002684">
    <property type="protein sequence ID" value="CAC5379349.1"/>
    <property type="molecule type" value="Genomic_DNA"/>
</dbReference>
<dbReference type="PANTHER" id="PTHR47331">
    <property type="entry name" value="PHD-TYPE DOMAIN-CONTAINING PROTEIN"/>
    <property type="match status" value="1"/>
</dbReference>
<proteinExistence type="predicted"/>
<evidence type="ECO:0000313" key="2">
    <source>
        <dbReference type="Proteomes" id="UP000507470"/>
    </source>
</evidence>
<organism evidence="1 2">
    <name type="scientific">Mytilus coruscus</name>
    <name type="common">Sea mussel</name>
    <dbReference type="NCBI Taxonomy" id="42192"/>
    <lineage>
        <taxon>Eukaryota</taxon>
        <taxon>Metazoa</taxon>
        <taxon>Spiralia</taxon>
        <taxon>Lophotrochozoa</taxon>
        <taxon>Mollusca</taxon>
        <taxon>Bivalvia</taxon>
        <taxon>Autobranchia</taxon>
        <taxon>Pteriomorphia</taxon>
        <taxon>Mytilida</taxon>
        <taxon>Mytiloidea</taxon>
        <taxon>Mytilidae</taxon>
        <taxon>Mytilinae</taxon>
        <taxon>Mytilus</taxon>
    </lineage>
</organism>
<gene>
    <name evidence="1" type="ORF">MCOR_15424</name>
</gene>
<sequence length="188" mass="21945">MQLKRSVQNRIDEIRKLTAQDEWRYCQTKENPADLLTRGLTAERFLQNALWFNGHLLTDEKNGRHGSQRSQIVPTSKRLSLVKHLRLFLDKWNYSLSWENSHNEPLTESARFPYLLPNDHPLTRLVVLDVHETLKTFWVLATVTQMRQNILDSMHSPDVKKVLHICITSRKVGNLHRAPDPPPLPKSD</sequence>
<dbReference type="Proteomes" id="UP000507470">
    <property type="component" value="Unassembled WGS sequence"/>
</dbReference>
<dbReference type="PANTHER" id="PTHR47331:SF1">
    <property type="entry name" value="GAG-LIKE PROTEIN"/>
    <property type="match status" value="1"/>
</dbReference>
<dbReference type="AlphaFoldDB" id="A0A6J8B9R9"/>
<keyword evidence="2" id="KW-1185">Reference proteome</keyword>
<reference evidence="1 2" key="1">
    <citation type="submission" date="2020-06" db="EMBL/GenBank/DDBJ databases">
        <authorList>
            <person name="Li R."/>
            <person name="Bekaert M."/>
        </authorList>
    </citation>
    <scope>NUCLEOTIDE SEQUENCE [LARGE SCALE GENOMIC DNA]</scope>
    <source>
        <strain evidence="2">wild</strain>
    </source>
</reference>
<evidence type="ECO:0000313" key="1">
    <source>
        <dbReference type="EMBL" id="CAC5379349.1"/>
    </source>
</evidence>
<dbReference type="OrthoDB" id="10067762at2759"/>
<name>A0A6J8B9R9_MYTCO</name>
<accession>A0A6J8B9R9</accession>